<dbReference type="Gene3D" id="1.10.510.10">
    <property type="entry name" value="Transferase(Phosphotransferase) domain 1"/>
    <property type="match status" value="1"/>
</dbReference>
<name>A0AAD7UA08_9STRA</name>
<dbReference type="Pfam" id="PF07714">
    <property type="entry name" value="PK_Tyr_Ser-Thr"/>
    <property type="match status" value="1"/>
</dbReference>
<organism evidence="2 3">
    <name type="scientific">Chrysophaeum taylorii</name>
    <dbReference type="NCBI Taxonomy" id="2483200"/>
    <lineage>
        <taxon>Eukaryota</taxon>
        <taxon>Sar</taxon>
        <taxon>Stramenopiles</taxon>
        <taxon>Ochrophyta</taxon>
        <taxon>Pelagophyceae</taxon>
        <taxon>Pelagomonadales</taxon>
        <taxon>Pelagomonadaceae</taxon>
        <taxon>Chrysophaeum</taxon>
    </lineage>
</organism>
<feature type="domain" description="Protein kinase" evidence="1">
    <location>
        <begin position="1"/>
        <end position="93"/>
    </location>
</feature>
<protein>
    <recommendedName>
        <fullName evidence="1">Protein kinase domain-containing protein</fullName>
    </recommendedName>
</protein>
<accession>A0AAD7UA08</accession>
<dbReference type="GO" id="GO:0005524">
    <property type="term" value="F:ATP binding"/>
    <property type="evidence" value="ECO:0007669"/>
    <property type="project" value="InterPro"/>
</dbReference>
<reference evidence="2" key="1">
    <citation type="submission" date="2023-01" db="EMBL/GenBank/DDBJ databases">
        <title>Metagenome sequencing of chrysophaentin producing Chrysophaeum taylorii.</title>
        <authorList>
            <person name="Davison J."/>
            <person name="Bewley C."/>
        </authorList>
    </citation>
    <scope>NUCLEOTIDE SEQUENCE</scope>
    <source>
        <strain evidence="2">NIES-1699</strain>
    </source>
</reference>
<dbReference type="GO" id="GO:0005737">
    <property type="term" value="C:cytoplasm"/>
    <property type="evidence" value="ECO:0007669"/>
    <property type="project" value="TreeGrafter"/>
</dbReference>
<dbReference type="SUPFAM" id="SSF56112">
    <property type="entry name" value="Protein kinase-like (PK-like)"/>
    <property type="match status" value="1"/>
</dbReference>
<gene>
    <name evidence="2" type="ORF">CTAYLR_005379</name>
</gene>
<dbReference type="InterPro" id="IPR011009">
    <property type="entry name" value="Kinase-like_dom_sf"/>
</dbReference>
<dbReference type="InterPro" id="IPR050167">
    <property type="entry name" value="Ser_Thr_protein_kinase"/>
</dbReference>
<keyword evidence="3" id="KW-1185">Reference proteome</keyword>
<sequence length="124" mass="13783">MAPELLKKDEFTEKSDVYSYGMVLYEITTRAHPWAGLKAAQIVCSVVVDEMRPAVSKYADAHLVTIMRHCWAQGPNERPSFEDIIARYFHVLPPPTASDASDVCSKLLSSYESSLLNDGSTSEV</sequence>
<dbReference type="PROSITE" id="PS50011">
    <property type="entry name" value="PROTEIN_KINASE_DOM"/>
    <property type="match status" value="1"/>
</dbReference>
<dbReference type="InterPro" id="IPR000719">
    <property type="entry name" value="Prot_kinase_dom"/>
</dbReference>
<dbReference type="PANTHER" id="PTHR23257">
    <property type="entry name" value="SERINE-THREONINE PROTEIN KINASE"/>
    <property type="match status" value="1"/>
</dbReference>
<evidence type="ECO:0000313" key="3">
    <source>
        <dbReference type="Proteomes" id="UP001230188"/>
    </source>
</evidence>
<dbReference type="GO" id="GO:0007165">
    <property type="term" value="P:signal transduction"/>
    <property type="evidence" value="ECO:0007669"/>
    <property type="project" value="TreeGrafter"/>
</dbReference>
<evidence type="ECO:0000259" key="1">
    <source>
        <dbReference type="PROSITE" id="PS50011"/>
    </source>
</evidence>
<dbReference type="AlphaFoldDB" id="A0AAD7UA08"/>
<dbReference type="GO" id="GO:0004672">
    <property type="term" value="F:protein kinase activity"/>
    <property type="evidence" value="ECO:0007669"/>
    <property type="project" value="InterPro"/>
</dbReference>
<proteinExistence type="predicted"/>
<comment type="caution">
    <text evidence="2">The sequence shown here is derived from an EMBL/GenBank/DDBJ whole genome shotgun (WGS) entry which is preliminary data.</text>
</comment>
<dbReference type="EMBL" id="JAQMWT010000534">
    <property type="protein sequence ID" value="KAJ8599884.1"/>
    <property type="molecule type" value="Genomic_DNA"/>
</dbReference>
<dbReference type="Proteomes" id="UP001230188">
    <property type="component" value="Unassembled WGS sequence"/>
</dbReference>
<dbReference type="InterPro" id="IPR001245">
    <property type="entry name" value="Ser-Thr/Tyr_kinase_cat_dom"/>
</dbReference>
<evidence type="ECO:0000313" key="2">
    <source>
        <dbReference type="EMBL" id="KAJ8599884.1"/>
    </source>
</evidence>